<keyword evidence="3" id="KW-0418">Kinase</keyword>
<dbReference type="InterPro" id="IPR011009">
    <property type="entry name" value="Kinase-like_dom_sf"/>
</dbReference>
<dbReference type="InterPro" id="IPR017441">
    <property type="entry name" value="Protein_kinase_ATP_BS"/>
</dbReference>
<comment type="caution">
    <text evidence="3">The sequence shown here is derived from an EMBL/GenBank/DDBJ whole genome shotgun (WGS) entry which is preliminary data.</text>
</comment>
<evidence type="ECO:0000313" key="3">
    <source>
        <dbReference type="EMBL" id="KAG9397339.1"/>
    </source>
</evidence>
<dbReference type="AlphaFoldDB" id="A0A8J6BA62"/>
<reference evidence="3" key="1">
    <citation type="submission" date="2021-05" db="EMBL/GenBank/DDBJ databases">
        <title>A free-living protist that lacks canonical eukaryotic 1 DNA replication and segregation systems.</title>
        <authorList>
            <person name="Salas-Leiva D.E."/>
            <person name="Tromer E.C."/>
            <person name="Curtis B.A."/>
            <person name="Jerlstrom-Hultqvist J."/>
            <person name="Kolisko M."/>
            <person name="Yi Z."/>
            <person name="Salas-Leiva J.S."/>
            <person name="Gallot-Lavallee L."/>
            <person name="Kops G.J.P.L."/>
            <person name="Archibald J.M."/>
            <person name="Simpson A.G.B."/>
            <person name="Roger A.J."/>
        </authorList>
    </citation>
    <scope>NUCLEOTIDE SEQUENCE</scope>
    <source>
        <strain evidence="3">BICM</strain>
    </source>
</reference>
<dbReference type="Gene3D" id="1.10.510.10">
    <property type="entry name" value="Transferase(Phosphotransferase) domain 1"/>
    <property type="match status" value="1"/>
</dbReference>
<evidence type="ECO:0000259" key="2">
    <source>
        <dbReference type="PROSITE" id="PS50011"/>
    </source>
</evidence>
<dbReference type="SMART" id="SM00220">
    <property type="entry name" value="S_TKc"/>
    <property type="match status" value="1"/>
</dbReference>
<sequence>MVFSKDDVIAGRYQVLEMVGQGGFGNVYKAFDIDSNEKVACKVSDRHVEALRHEANLLYRLGSVTSCIPRYNRFVTEGDRGVLVMKLLGPSMSQIRTHADNQNIPMAGVLRIAIAMNACLFSIHQYGVVHRDIKNSNFALSSKKHRLYLIDFGIARTFASKTGLIPARPKPGFRGSILYASPNAHAEADLGPRDDYWSLLFSLIELMDGRLPWKHGDGIKVAGLKKAAFIESFETSRYPQSMKRLVRYLQTVKYGELLDCRYVRKIFLDDLWRLGVRVTTSDRHLIVAPHAAPTNAEIDENESDPAQFAGIGSEMEVREPKQGGRLVTFIVKQLSVCTKSP</sequence>
<dbReference type="OrthoDB" id="5579860at2759"/>
<keyword evidence="1" id="KW-0067">ATP-binding</keyword>
<dbReference type="EMBL" id="JAHDYR010000003">
    <property type="protein sequence ID" value="KAG9397339.1"/>
    <property type="molecule type" value="Genomic_DNA"/>
</dbReference>
<keyword evidence="3" id="KW-0808">Transferase</keyword>
<proteinExistence type="predicted"/>
<keyword evidence="1" id="KW-0547">Nucleotide-binding</keyword>
<name>A0A8J6BA62_9EUKA</name>
<dbReference type="PROSITE" id="PS50011">
    <property type="entry name" value="PROTEIN_KINASE_DOM"/>
    <property type="match status" value="1"/>
</dbReference>
<protein>
    <submittedName>
        <fullName evidence="3">Protein kinase domain</fullName>
    </submittedName>
</protein>
<gene>
    <name evidence="3" type="ORF">J8273_1254</name>
</gene>
<dbReference type="InterPro" id="IPR050235">
    <property type="entry name" value="CK1_Ser-Thr_kinase"/>
</dbReference>
<dbReference type="PROSITE" id="PS00107">
    <property type="entry name" value="PROTEIN_KINASE_ATP"/>
    <property type="match status" value="1"/>
</dbReference>
<evidence type="ECO:0000313" key="4">
    <source>
        <dbReference type="Proteomes" id="UP000717585"/>
    </source>
</evidence>
<dbReference type="GO" id="GO:0004672">
    <property type="term" value="F:protein kinase activity"/>
    <property type="evidence" value="ECO:0007669"/>
    <property type="project" value="InterPro"/>
</dbReference>
<feature type="domain" description="Protein kinase" evidence="2">
    <location>
        <begin position="13"/>
        <end position="268"/>
    </location>
</feature>
<evidence type="ECO:0000256" key="1">
    <source>
        <dbReference type="PROSITE-ProRule" id="PRU10141"/>
    </source>
</evidence>
<dbReference type="InterPro" id="IPR000719">
    <property type="entry name" value="Prot_kinase_dom"/>
</dbReference>
<dbReference type="Proteomes" id="UP000717585">
    <property type="component" value="Unassembled WGS sequence"/>
</dbReference>
<accession>A0A8J6BA62</accession>
<dbReference type="Pfam" id="PF00069">
    <property type="entry name" value="Pkinase"/>
    <property type="match status" value="1"/>
</dbReference>
<organism evidence="3 4">
    <name type="scientific">Carpediemonas membranifera</name>
    <dbReference type="NCBI Taxonomy" id="201153"/>
    <lineage>
        <taxon>Eukaryota</taxon>
        <taxon>Metamonada</taxon>
        <taxon>Carpediemonas-like organisms</taxon>
        <taxon>Carpediemonas</taxon>
    </lineage>
</organism>
<dbReference type="SUPFAM" id="SSF56112">
    <property type="entry name" value="Protein kinase-like (PK-like)"/>
    <property type="match status" value="1"/>
</dbReference>
<keyword evidence="4" id="KW-1185">Reference proteome</keyword>
<feature type="binding site" evidence="1">
    <location>
        <position position="42"/>
    </location>
    <ligand>
        <name>ATP</name>
        <dbReference type="ChEBI" id="CHEBI:30616"/>
    </ligand>
</feature>
<dbReference type="GO" id="GO:0005524">
    <property type="term" value="F:ATP binding"/>
    <property type="evidence" value="ECO:0007669"/>
    <property type="project" value="UniProtKB-UniRule"/>
</dbReference>
<dbReference type="PANTHER" id="PTHR11909">
    <property type="entry name" value="CASEIN KINASE-RELATED"/>
    <property type="match status" value="1"/>
</dbReference>